<dbReference type="CDD" id="cd06214">
    <property type="entry name" value="PA_degradation_oxidoreductase_like"/>
    <property type="match status" value="1"/>
</dbReference>
<dbReference type="InterPro" id="IPR017927">
    <property type="entry name" value="FAD-bd_FR_type"/>
</dbReference>
<dbReference type="InterPro" id="IPR001433">
    <property type="entry name" value="OxRdtase_FAD/NAD-bd"/>
</dbReference>
<keyword evidence="4" id="KW-0479">Metal-binding</keyword>
<evidence type="ECO:0000256" key="7">
    <source>
        <dbReference type="ARBA" id="ARBA00023004"/>
    </source>
</evidence>
<feature type="domain" description="FAD-binding FR-type" evidence="10">
    <location>
        <begin position="377"/>
        <end position="480"/>
    </location>
</feature>
<dbReference type="SUPFAM" id="SSF63380">
    <property type="entry name" value="Riboflavin synthase domain-like"/>
    <property type="match status" value="1"/>
</dbReference>
<reference evidence="11 12" key="1">
    <citation type="submission" date="2020-01" db="EMBL/GenBank/DDBJ databases">
        <title>Insect and environment-associated Actinomycetes.</title>
        <authorList>
            <person name="Currrie C."/>
            <person name="Chevrette M."/>
            <person name="Carlson C."/>
            <person name="Stubbendieck R."/>
            <person name="Wendt-Pienkowski E."/>
        </authorList>
    </citation>
    <scope>NUCLEOTIDE SEQUENCE [LARGE SCALE GENOMIC DNA]</scope>
    <source>
        <strain evidence="11 12">SID8386</strain>
    </source>
</reference>
<dbReference type="Pfam" id="PF00175">
    <property type="entry name" value="NAD_binding_1"/>
    <property type="match status" value="1"/>
</dbReference>
<dbReference type="Proteomes" id="UP000470404">
    <property type="component" value="Unassembled WGS sequence"/>
</dbReference>
<dbReference type="SUPFAM" id="SSF54292">
    <property type="entry name" value="2Fe-2S ferredoxin-like"/>
    <property type="match status" value="1"/>
</dbReference>
<dbReference type="Gene3D" id="2.30.110.10">
    <property type="entry name" value="Electron Transport, Fmn-binding Protein, Chain A"/>
    <property type="match status" value="1"/>
</dbReference>
<dbReference type="InterPro" id="IPR008333">
    <property type="entry name" value="Cbr1-like_FAD-bd_dom"/>
</dbReference>
<dbReference type="InterPro" id="IPR039261">
    <property type="entry name" value="FNR_nucleotide-bd"/>
</dbReference>
<sequence>MQLSTLRRMTTADEIEAVLGQSPSMIMLKQISALDEGCKTVLAHCPLAGFGYRDAGGVSRTTFIGGAPGFMRIHSPTRISFILPDGEAHGPVSFVFLLPGVGETLRVNGSVAKRKGAETFVDVEEAYVHCAQAVIRSRLWQPPAPASPAPEVEGEGPLRGPGVAEFLAAAPFLALSTWDKSGGSDTSPRGDRETVARILNGRTLVIPDRKGNKRADSLHNLLQDDQLSFAALVPGRSGVLHVSGRGSITDDPALLETMALRGTPPHAALLIDVEHAEVTASDAVARSRVWTPAAHLERGTVPDLMVLVGDHLAANLAKAENGLLARVLKVVAGIPGISGLLRLVMNRAYRSGLRKEGYEDVEVGSPQRPAAEPAATNPLREVRIAEVRRETPSAVTLVLEDAERPGSFDFRPGQFFTLVTSIDGRPVRRAYSASSAPGAARLDITVKQVEGGLFSTHVHRNLRAGDRLSVRGPSGAFHADPAAAHEVVMVAAGSGVTPMMSIIRTLLAAPAAGRIALLYSNRSEQEVLFADELLRLEKKNPDRLSVTHVLTQERGRLDAAGVRSWFAELGQSEDARYYVCGPEALMDTVQGVLTELGVPDDRVHQERYTSGADTTVAAAAPQEMVVKDDTQQVGSVVVEPGQTLLDAGLAAGLPMPYSCTVGNCGDCMVKLCGGEVAMNGPNCLTPRQKADGYILTCVSCPMSKVTLDIAEP</sequence>
<evidence type="ECO:0000256" key="8">
    <source>
        <dbReference type="ARBA" id="ARBA00023014"/>
    </source>
</evidence>
<evidence type="ECO:0000256" key="5">
    <source>
        <dbReference type="ARBA" id="ARBA00022827"/>
    </source>
</evidence>
<dbReference type="Pfam" id="PF00111">
    <property type="entry name" value="Fer2"/>
    <property type="match status" value="1"/>
</dbReference>
<dbReference type="SUPFAM" id="SSF50475">
    <property type="entry name" value="FMN-binding split barrel"/>
    <property type="match status" value="1"/>
</dbReference>
<keyword evidence="5" id="KW-0274">FAD</keyword>
<dbReference type="InterPro" id="IPR017938">
    <property type="entry name" value="Riboflavin_synthase-like_b-brl"/>
</dbReference>
<proteinExistence type="predicted"/>
<feature type="domain" description="2Fe-2S ferredoxin-type" evidence="9">
    <location>
        <begin position="622"/>
        <end position="712"/>
    </location>
</feature>
<protein>
    <submittedName>
        <fullName evidence="11">2Fe-2S iron-sulfur cluster binding domain-containing protein</fullName>
    </submittedName>
</protein>
<dbReference type="SUPFAM" id="SSF52343">
    <property type="entry name" value="Ferredoxin reductase-like, C-terminal NADP-linked domain"/>
    <property type="match status" value="1"/>
</dbReference>
<dbReference type="InterPro" id="IPR012349">
    <property type="entry name" value="Split_barrel_FMN-bd"/>
</dbReference>
<dbReference type="PROSITE" id="PS51384">
    <property type="entry name" value="FAD_FR"/>
    <property type="match status" value="1"/>
</dbReference>
<dbReference type="Pfam" id="PF00970">
    <property type="entry name" value="FAD_binding_6"/>
    <property type="match status" value="1"/>
</dbReference>
<keyword evidence="12" id="KW-1185">Reference proteome</keyword>
<evidence type="ECO:0000256" key="1">
    <source>
        <dbReference type="ARBA" id="ARBA00001974"/>
    </source>
</evidence>
<keyword evidence="6" id="KW-0560">Oxidoreductase</keyword>
<comment type="cofactor">
    <cofactor evidence="1">
        <name>FAD</name>
        <dbReference type="ChEBI" id="CHEBI:57692"/>
    </cofactor>
</comment>
<evidence type="ECO:0000259" key="9">
    <source>
        <dbReference type="PROSITE" id="PS51085"/>
    </source>
</evidence>
<evidence type="ECO:0000313" key="12">
    <source>
        <dbReference type="Proteomes" id="UP000470404"/>
    </source>
</evidence>
<evidence type="ECO:0000256" key="6">
    <source>
        <dbReference type="ARBA" id="ARBA00023002"/>
    </source>
</evidence>
<dbReference type="InterPro" id="IPR011576">
    <property type="entry name" value="Pyridox_Oxase_N"/>
</dbReference>
<dbReference type="InterPro" id="IPR001041">
    <property type="entry name" value="2Fe-2S_ferredoxin-type"/>
</dbReference>
<accession>A0ABX0BV08</accession>
<dbReference type="CDD" id="cd00207">
    <property type="entry name" value="fer2"/>
    <property type="match status" value="1"/>
</dbReference>
<organism evidence="11 12">
    <name type="scientific">Amycolatopsis rubida</name>
    <dbReference type="NCBI Taxonomy" id="112413"/>
    <lineage>
        <taxon>Bacteria</taxon>
        <taxon>Bacillati</taxon>
        <taxon>Actinomycetota</taxon>
        <taxon>Actinomycetes</taxon>
        <taxon>Pseudonocardiales</taxon>
        <taxon>Pseudonocardiaceae</taxon>
        <taxon>Amycolatopsis</taxon>
    </lineage>
</organism>
<keyword evidence="3" id="KW-0001">2Fe-2S</keyword>
<dbReference type="PANTHER" id="PTHR47354">
    <property type="entry name" value="NADH OXIDOREDUCTASE HCR"/>
    <property type="match status" value="1"/>
</dbReference>
<dbReference type="PRINTS" id="PR00406">
    <property type="entry name" value="CYTB5RDTASE"/>
</dbReference>
<gene>
    <name evidence="11" type="ORF">G3I59_25220</name>
</gene>
<dbReference type="PANTHER" id="PTHR47354:SF6">
    <property type="entry name" value="NADH OXIDOREDUCTASE HCR"/>
    <property type="match status" value="1"/>
</dbReference>
<dbReference type="Pfam" id="PF01243">
    <property type="entry name" value="PNPOx_N"/>
    <property type="match status" value="1"/>
</dbReference>
<evidence type="ECO:0000313" key="11">
    <source>
        <dbReference type="EMBL" id="NEC58809.1"/>
    </source>
</evidence>
<comment type="caution">
    <text evidence="11">The sequence shown here is derived from an EMBL/GenBank/DDBJ whole genome shotgun (WGS) entry which is preliminary data.</text>
</comment>
<evidence type="ECO:0000256" key="2">
    <source>
        <dbReference type="ARBA" id="ARBA00022630"/>
    </source>
</evidence>
<dbReference type="InterPro" id="IPR050415">
    <property type="entry name" value="MRET"/>
</dbReference>
<dbReference type="Gene3D" id="2.40.30.10">
    <property type="entry name" value="Translation factors"/>
    <property type="match status" value="1"/>
</dbReference>
<keyword evidence="8" id="KW-0411">Iron-sulfur</keyword>
<dbReference type="InterPro" id="IPR036010">
    <property type="entry name" value="2Fe-2S_ferredoxin-like_sf"/>
</dbReference>
<dbReference type="InterPro" id="IPR001709">
    <property type="entry name" value="Flavoprot_Pyr_Nucl_cyt_Rdtase"/>
</dbReference>
<dbReference type="PROSITE" id="PS51085">
    <property type="entry name" value="2FE2S_FER_2"/>
    <property type="match status" value="1"/>
</dbReference>
<dbReference type="PRINTS" id="PR00371">
    <property type="entry name" value="FPNCR"/>
</dbReference>
<keyword evidence="2" id="KW-0285">Flavoprotein</keyword>
<evidence type="ECO:0000256" key="3">
    <source>
        <dbReference type="ARBA" id="ARBA00022714"/>
    </source>
</evidence>
<dbReference type="Gene3D" id="3.40.50.80">
    <property type="entry name" value="Nucleotide-binding domain of ferredoxin-NADP reductase (FNR) module"/>
    <property type="match status" value="1"/>
</dbReference>
<name>A0ABX0BV08_9PSEU</name>
<evidence type="ECO:0000259" key="10">
    <source>
        <dbReference type="PROSITE" id="PS51384"/>
    </source>
</evidence>
<dbReference type="EMBL" id="JAAGNC010000126">
    <property type="protein sequence ID" value="NEC58809.1"/>
    <property type="molecule type" value="Genomic_DNA"/>
</dbReference>
<dbReference type="Gene3D" id="3.10.20.30">
    <property type="match status" value="1"/>
</dbReference>
<evidence type="ECO:0000256" key="4">
    <source>
        <dbReference type="ARBA" id="ARBA00022723"/>
    </source>
</evidence>
<keyword evidence="7" id="KW-0408">Iron</keyword>
<dbReference type="InterPro" id="IPR012675">
    <property type="entry name" value="Beta-grasp_dom_sf"/>
</dbReference>